<evidence type="ECO:0000256" key="2">
    <source>
        <dbReference type="ARBA" id="ARBA00010065"/>
    </source>
</evidence>
<evidence type="ECO:0000313" key="12">
    <source>
        <dbReference type="Proteomes" id="UP000244523"/>
    </source>
</evidence>
<dbReference type="Pfam" id="PF00795">
    <property type="entry name" value="CN_hydrolase"/>
    <property type="match status" value="1"/>
</dbReference>
<keyword evidence="7 9" id="KW-0472">Membrane</keyword>
<evidence type="ECO:0000256" key="5">
    <source>
        <dbReference type="ARBA" id="ARBA00022692"/>
    </source>
</evidence>
<feature type="domain" description="CN hydrolase" evidence="10">
    <location>
        <begin position="225"/>
        <end position="464"/>
    </location>
</feature>
<proteinExistence type="inferred from homology"/>
<dbReference type="GO" id="GO:0005886">
    <property type="term" value="C:plasma membrane"/>
    <property type="evidence" value="ECO:0007669"/>
    <property type="project" value="UniProtKB-SubCell"/>
</dbReference>
<comment type="subcellular location">
    <subcellularLocation>
        <location evidence="1 9">Cell membrane</location>
        <topology evidence="1 9">Multi-pass membrane protein</topology>
    </subcellularLocation>
</comment>
<protein>
    <recommendedName>
        <fullName evidence="9">Apolipoprotein N-acyltransferase</fullName>
        <shortName evidence="9">ALP N-acyltransferase</shortName>
        <ecNumber evidence="9">2.3.1.269</ecNumber>
    </recommendedName>
</protein>
<keyword evidence="12" id="KW-1185">Reference proteome</keyword>
<evidence type="ECO:0000256" key="4">
    <source>
        <dbReference type="ARBA" id="ARBA00022679"/>
    </source>
</evidence>
<dbReference type="SUPFAM" id="SSF56317">
    <property type="entry name" value="Carbon-nitrogen hydrolase"/>
    <property type="match status" value="1"/>
</dbReference>
<dbReference type="PANTHER" id="PTHR38686">
    <property type="entry name" value="APOLIPOPROTEIN N-ACYLTRANSFERASE"/>
    <property type="match status" value="1"/>
</dbReference>
<comment type="similarity">
    <text evidence="2 9">Belongs to the CN hydrolase family. Apolipoprotein N-acyltransferase subfamily.</text>
</comment>
<feature type="transmembrane region" description="Helical" evidence="9">
    <location>
        <begin position="158"/>
        <end position="179"/>
    </location>
</feature>
<keyword evidence="5 9" id="KW-0812">Transmembrane</keyword>
<dbReference type="Proteomes" id="UP000244523">
    <property type="component" value="Unassembled WGS sequence"/>
</dbReference>
<dbReference type="InterPro" id="IPR036526">
    <property type="entry name" value="C-N_Hydrolase_sf"/>
</dbReference>
<comment type="pathway">
    <text evidence="9">Protein modification; lipoprotein biosynthesis (N-acyl transfer).</text>
</comment>
<evidence type="ECO:0000256" key="1">
    <source>
        <dbReference type="ARBA" id="ARBA00004651"/>
    </source>
</evidence>
<feature type="transmembrane region" description="Helical" evidence="9">
    <location>
        <begin position="36"/>
        <end position="55"/>
    </location>
</feature>
<accession>A0A2T6KJR9</accession>
<dbReference type="AlphaFoldDB" id="A0A2T6KJR9"/>
<evidence type="ECO:0000313" key="11">
    <source>
        <dbReference type="EMBL" id="PUB16214.1"/>
    </source>
</evidence>
<evidence type="ECO:0000256" key="3">
    <source>
        <dbReference type="ARBA" id="ARBA00022475"/>
    </source>
</evidence>
<dbReference type="UniPathway" id="UPA00666"/>
<keyword evidence="6 9" id="KW-1133">Transmembrane helix</keyword>
<name>A0A2T6KJR9_9RHOB</name>
<evidence type="ECO:0000256" key="6">
    <source>
        <dbReference type="ARBA" id="ARBA00022989"/>
    </source>
</evidence>
<feature type="transmembrane region" description="Helical" evidence="9">
    <location>
        <begin position="92"/>
        <end position="112"/>
    </location>
</feature>
<feature type="transmembrane region" description="Helical" evidence="9">
    <location>
        <begin position="474"/>
        <end position="493"/>
    </location>
</feature>
<keyword evidence="11" id="KW-0449">Lipoprotein</keyword>
<gene>
    <name evidence="9" type="primary">lnt</name>
    <name evidence="11" type="ORF">C8N45_10368</name>
</gene>
<dbReference type="EC" id="2.3.1.269" evidence="9"/>
<dbReference type="InterPro" id="IPR003010">
    <property type="entry name" value="C-N_Hydrolase"/>
</dbReference>
<dbReference type="NCBIfam" id="TIGR00546">
    <property type="entry name" value="lnt"/>
    <property type="match status" value="1"/>
</dbReference>
<evidence type="ECO:0000256" key="9">
    <source>
        <dbReference type="HAMAP-Rule" id="MF_01148"/>
    </source>
</evidence>
<comment type="function">
    <text evidence="9">Catalyzes the phospholipid dependent N-acylation of the N-terminal cysteine of apolipoprotein, the last step in lipoprotein maturation.</text>
</comment>
<comment type="caution">
    <text evidence="11">The sequence shown here is derived from an EMBL/GenBank/DDBJ whole genome shotgun (WGS) entry which is preliminary data.</text>
</comment>
<dbReference type="PANTHER" id="PTHR38686:SF1">
    <property type="entry name" value="APOLIPOPROTEIN N-ACYLTRANSFERASE"/>
    <property type="match status" value="1"/>
</dbReference>
<evidence type="ECO:0000256" key="8">
    <source>
        <dbReference type="ARBA" id="ARBA00023315"/>
    </source>
</evidence>
<dbReference type="Gene3D" id="3.60.110.10">
    <property type="entry name" value="Carbon-nitrogen hydrolase"/>
    <property type="match status" value="1"/>
</dbReference>
<dbReference type="CDD" id="cd07571">
    <property type="entry name" value="ALP_N-acyl_transferase"/>
    <property type="match status" value="1"/>
</dbReference>
<dbReference type="GO" id="GO:0016410">
    <property type="term" value="F:N-acyltransferase activity"/>
    <property type="evidence" value="ECO:0007669"/>
    <property type="project" value="UniProtKB-UniRule"/>
</dbReference>
<dbReference type="Pfam" id="PF20154">
    <property type="entry name" value="LNT_N"/>
    <property type="match status" value="1"/>
</dbReference>
<dbReference type="RefSeq" id="WP_245882603.1">
    <property type="nucleotide sequence ID" value="NZ_QBUD01000003.1"/>
</dbReference>
<feature type="transmembrane region" description="Helical" evidence="9">
    <location>
        <begin position="124"/>
        <end position="146"/>
    </location>
</feature>
<dbReference type="InterPro" id="IPR004563">
    <property type="entry name" value="Apolipo_AcylTrfase"/>
</dbReference>
<keyword evidence="8 9" id="KW-0012">Acyltransferase</keyword>
<dbReference type="HAMAP" id="MF_01148">
    <property type="entry name" value="Lnt"/>
    <property type="match status" value="1"/>
</dbReference>
<keyword evidence="3 9" id="KW-1003">Cell membrane</keyword>
<comment type="catalytic activity">
    <reaction evidence="9">
        <text>N-terminal S-1,2-diacyl-sn-glyceryl-L-cysteinyl-[lipoprotein] + a glycerophospholipid = N-acyl-S-1,2-diacyl-sn-glyceryl-L-cysteinyl-[lipoprotein] + a 2-acyl-sn-glycero-3-phospholipid + H(+)</text>
        <dbReference type="Rhea" id="RHEA:48228"/>
        <dbReference type="Rhea" id="RHEA-COMP:14681"/>
        <dbReference type="Rhea" id="RHEA-COMP:14684"/>
        <dbReference type="ChEBI" id="CHEBI:15378"/>
        <dbReference type="ChEBI" id="CHEBI:136912"/>
        <dbReference type="ChEBI" id="CHEBI:140656"/>
        <dbReference type="ChEBI" id="CHEBI:140657"/>
        <dbReference type="ChEBI" id="CHEBI:140660"/>
        <dbReference type="EC" id="2.3.1.269"/>
    </reaction>
</comment>
<feature type="transmembrane region" description="Helical" evidence="9">
    <location>
        <begin position="62"/>
        <end position="80"/>
    </location>
</feature>
<keyword evidence="4 9" id="KW-0808">Transferase</keyword>
<evidence type="ECO:0000256" key="7">
    <source>
        <dbReference type="ARBA" id="ARBA00023136"/>
    </source>
</evidence>
<sequence>MAKTLGRFVGLGLRYRFALLVLLGLLAALGQAPNDLWPVSIVALAAVLAIHSTAVSPRQASFYGWSVGLGYFGFSLRWIIEPFLIDLARHGWMAPFAIVFMASGAALFWALASYVAARLAPRSLFMLALCLVWVEIARSLILTGFPWALLGHIWVPTWLAQAAGFGGPHFLTLLTVLAAYGAAQFFFGRRVMGVLIGAGFFAVAFALVPPEPNEPIAEAPIVRIVQPNAPQHQKWDPAFRNIFLRRLLDLSAQGTAPDLVVWPETAIPSLLHYVEADTSVLVEAAQGAPLVFGIQRVDDQDRFYNSLVVLNGNGEITDLYDKSHLVPFGEYIPGGRWAAQFGVSGLADVIGGGFTPGQGSDTVFLPGIGAAVPLICYEGIFAEEIARPVQRPRLLVLITNDAWFGQAAGPYQHLAQARLRAIEQGLPMVRAANTGISAVIDAHGRIVQSIPLGHAGAMDLALPRVLPMTLYAKWGDRPILLLLVLLTFGAYWGRLRNDD</sequence>
<dbReference type="EMBL" id="QBUD01000003">
    <property type="protein sequence ID" value="PUB16214.1"/>
    <property type="molecule type" value="Genomic_DNA"/>
</dbReference>
<organism evidence="11 12">
    <name type="scientific">Yoonia sediminilitoris</name>
    <dbReference type="NCBI Taxonomy" id="1286148"/>
    <lineage>
        <taxon>Bacteria</taxon>
        <taxon>Pseudomonadati</taxon>
        <taxon>Pseudomonadota</taxon>
        <taxon>Alphaproteobacteria</taxon>
        <taxon>Rhodobacterales</taxon>
        <taxon>Paracoccaceae</taxon>
        <taxon>Yoonia</taxon>
    </lineage>
</organism>
<feature type="transmembrane region" description="Helical" evidence="9">
    <location>
        <begin position="12"/>
        <end position="30"/>
    </location>
</feature>
<dbReference type="InterPro" id="IPR045378">
    <property type="entry name" value="LNT_N"/>
</dbReference>
<feature type="transmembrane region" description="Helical" evidence="9">
    <location>
        <begin position="191"/>
        <end position="208"/>
    </location>
</feature>
<dbReference type="GO" id="GO:0042158">
    <property type="term" value="P:lipoprotein biosynthetic process"/>
    <property type="evidence" value="ECO:0007669"/>
    <property type="project" value="UniProtKB-UniRule"/>
</dbReference>
<reference evidence="11 12" key="1">
    <citation type="submission" date="2018-04" db="EMBL/GenBank/DDBJ databases">
        <title>Genomic Encyclopedia of Archaeal and Bacterial Type Strains, Phase II (KMG-II): from individual species to whole genera.</title>
        <authorList>
            <person name="Goeker M."/>
        </authorList>
    </citation>
    <scope>NUCLEOTIDE SEQUENCE [LARGE SCALE GENOMIC DNA]</scope>
    <source>
        <strain evidence="11 12">DSM 29955</strain>
    </source>
</reference>
<dbReference type="PROSITE" id="PS50263">
    <property type="entry name" value="CN_HYDROLASE"/>
    <property type="match status" value="1"/>
</dbReference>
<evidence type="ECO:0000259" key="10">
    <source>
        <dbReference type="PROSITE" id="PS50263"/>
    </source>
</evidence>